<dbReference type="GO" id="GO:0000176">
    <property type="term" value="C:nuclear exosome (RNase complex)"/>
    <property type="evidence" value="ECO:0007669"/>
    <property type="project" value="TreeGrafter"/>
</dbReference>
<evidence type="ECO:0000256" key="4">
    <source>
        <dbReference type="PROSITE-ProRule" id="PRU00175"/>
    </source>
</evidence>
<keyword evidence="4" id="KW-0862">Zinc</keyword>
<feature type="domain" description="RING-type" evidence="6">
    <location>
        <begin position="461"/>
        <end position="501"/>
    </location>
</feature>
<dbReference type="Pfam" id="PF13639">
    <property type="entry name" value="zf-RING_2"/>
    <property type="match status" value="1"/>
</dbReference>
<keyword evidence="4" id="KW-0479">Metal-binding</keyword>
<dbReference type="PANTHER" id="PTHR12686:SF8">
    <property type="entry name" value="EXOSOME COMPLEX COMPONENT CSL4"/>
    <property type="match status" value="1"/>
</dbReference>
<dbReference type="GO" id="GO:0008270">
    <property type="term" value="F:zinc ion binding"/>
    <property type="evidence" value="ECO:0007669"/>
    <property type="project" value="UniProtKB-KW"/>
</dbReference>
<dbReference type="Pfam" id="PF10447">
    <property type="entry name" value="EXOSC1"/>
    <property type="match status" value="1"/>
</dbReference>
<dbReference type="PANTHER" id="PTHR12686">
    <property type="entry name" value="3'-5' EXORIBONUCLEASE CSL4-RELATED"/>
    <property type="match status" value="1"/>
</dbReference>
<evidence type="ECO:0000256" key="3">
    <source>
        <dbReference type="ARBA" id="ARBA00022835"/>
    </source>
</evidence>
<keyword evidence="3" id="KW-0271">Exosome</keyword>
<reference evidence="8 9" key="1">
    <citation type="submission" date="2020-12" db="EMBL/GenBank/DDBJ databases">
        <title>Concerted genomic and epigenomic changes stabilize Arabidopsis allopolyploids.</title>
        <authorList>
            <person name="Chen Z."/>
        </authorList>
    </citation>
    <scope>NUCLEOTIDE SEQUENCE [LARGE SCALE GENOMIC DNA]</scope>
    <source>
        <strain evidence="8">Allo738</strain>
        <tissue evidence="8">Leaf</tissue>
    </source>
</reference>
<dbReference type="GO" id="GO:0005730">
    <property type="term" value="C:nucleolus"/>
    <property type="evidence" value="ECO:0007669"/>
    <property type="project" value="UniProtKB-SubCell"/>
</dbReference>
<dbReference type="InterPro" id="IPR019495">
    <property type="entry name" value="EXOSC1_C"/>
</dbReference>
<sequence>MTTGLVTPGDVIGKATEFKAGKGAYVNDATIYASLTGTRRIVSPLPESIDQRAIVEVTGHKAHGPIPETGSVVIARVTKVMTKMAAVDILCVGSKAVRENFAGVIRQQDVRATEIDKVDMHQSFHAGDIVRAMVLSLGDARAYYLSTAKNELGVVSAESAAGETMVPISWTEMQCPLSGQTEQRKVAKAYGSKGRRRQRRERKDLYYSGNFILHFFDEPEKSSILELVNTGIFLGFLLLLDFLRSLSQRRNKSFAPRRERKDSGLRELVKIFCEIGFPLSFSVKFESIDFEDMGAFCCCFQVDLFESYVNPNTSITRNCPCLNCFLQSFMDLYASLFSRGGMHPIPSTVETATVMNSTTALDDSLSSVYHSPPTPLPYDADPRYFRFVKGSSHSGEESEPLRGDTEMSSEALGDGGAKWSKSDSEDGSKEVYTKGSSTFTKSKTMPGIEVYYADSDDEDICPTCLDDYTLENPKIITKCSHHFHLSCIYEWMERSETCPVCGKVTRRFLQNFKTRIWSNVPSISFIDIKSASFCIRI</sequence>
<feature type="compositionally biased region" description="Basic and acidic residues" evidence="5">
    <location>
        <begin position="420"/>
        <end position="432"/>
    </location>
</feature>
<dbReference type="GO" id="GO:0003723">
    <property type="term" value="F:RNA binding"/>
    <property type="evidence" value="ECO:0007669"/>
    <property type="project" value="InterPro"/>
</dbReference>
<evidence type="ECO:0000313" key="8">
    <source>
        <dbReference type="EMBL" id="KAG7604244.1"/>
    </source>
</evidence>
<keyword evidence="9" id="KW-1185">Reference proteome</keyword>
<protein>
    <submittedName>
        <fullName evidence="8">Exosome complex component N-terminal domain</fullName>
    </submittedName>
</protein>
<dbReference type="FunFam" id="2.40.50.140:FF:000223">
    <property type="entry name" value="Chromosome 1, whole genome shotgun sequence"/>
    <property type="match status" value="1"/>
</dbReference>
<keyword evidence="4" id="KW-0863">Zinc-finger</keyword>
<dbReference type="Pfam" id="PF14382">
    <property type="entry name" value="ECR1_N"/>
    <property type="match status" value="1"/>
</dbReference>
<name>A0A8T2D5B9_9BRAS</name>
<evidence type="ECO:0000313" key="9">
    <source>
        <dbReference type="Proteomes" id="UP000694240"/>
    </source>
</evidence>
<evidence type="ECO:0000256" key="2">
    <source>
        <dbReference type="ARBA" id="ARBA00022490"/>
    </source>
</evidence>
<dbReference type="CDD" id="cd05791">
    <property type="entry name" value="S1_CSL4"/>
    <property type="match status" value="1"/>
</dbReference>
<accession>A0A8T2D5B9</accession>
<evidence type="ECO:0000259" key="6">
    <source>
        <dbReference type="PROSITE" id="PS50089"/>
    </source>
</evidence>
<dbReference type="Proteomes" id="UP000694240">
    <property type="component" value="Chromosome 5"/>
</dbReference>
<dbReference type="AlphaFoldDB" id="A0A8T2D5B9"/>
<keyword evidence="2" id="KW-0963">Cytoplasm</keyword>
<dbReference type="PROSITE" id="PS50089">
    <property type="entry name" value="ZF_RING_2"/>
    <property type="match status" value="1"/>
</dbReference>
<gene>
    <name evidence="8" type="ORF">ISN45_At05g033250</name>
</gene>
<dbReference type="InterPro" id="IPR025721">
    <property type="entry name" value="Exosome_cplx_N_dom"/>
</dbReference>
<dbReference type="EMBL" id="JAEFBK010000005">
    <property type="protein sequence ID" value="KAG7604244.1"/>
    <property type="molecule type" value="Genomic_DNA"/>
</dbReference>
<evidence type="ECO:0000259" key="7">
    <source>
        <dbReference type="PROSITE" id="PS50126"/>
    </source>
</evidence>
<dbReference type="GO" id="GO:0005737">
    <property type="term" value="C:cytoplasm"/>
    <property type="evidence" value="ECO:0007669"/>
    <property type="project" value="TreeGrafter"/>
</dbReference>
<dbReference type="GO" id="GO:0006396">
    <property type="term" value="P:RNA processing"/>
    <property type="evidence" value="ECO:0007669"/>
    <property type="project" value="InterPro"/>
</dbReference>
<proteinExistence type="predicted"/>
<dbReference type="SMART" id="SM00184">
    <property type="entry name" value="RING"/>
    <property type="match status" value="1"/>
</dbReference>
<comment type="caution">
    <text evidence="8">The sequence shown here is derived from an EMBL/GenBank/DDBJ whole genome shotgun (WGS) entry which is preliminary data.</text>
</comment>
<dbReference type="CDD" id="cd23116">
    <property type="entry name" value="RING-H2_AIRP1-like"/>
    <property type="match status" value="1"/>
</dbReference>
<dbReference type="InterPro" id="IPR003029">
    <property type="entry name" value="S1_domain"/>
</dbReference>
<dbReference type="InterPro" id="IPR039771">
    <property type="entry name" value="Csl4"/>
</dbReference>
<feature type="compositionally biased region" description="Basic and acidic residues" evidence="5">
    <location>
        <begin position="394"/>
        <end position="405"/>
    </location>
</feature>
<feature type="domain" description="S1 motif" evidence="7">
    <location>
        <begin position="70"/>
        <end position="149"/>
    </location>
</feature>
<organism evidence="8 9">
    <name type="scientific">Arabidopsis thaliana x Arabidopsis arenosa</name>
    <dbReference type="NCBI Taxonomy" id="1240361"/>
    <lineage>
        <taxon>Eukaryota</taxon>
        <taxon>Viridiplantae</taxon>
        <taxon>Streptophyta</taxon>
        <taxon>Embryophyta</taxon>
        <taxon>Tracheophyta</taxon>
        <taxon>Spermatophyta</taxon>
        <taxon>Magnoliopsida</taxon>
        <taxon>eudicotyledons</taxon>
        <taxon>Gunneridae</taxon>
        <taxon>Pentapetalae</taxon>
        <taxon>rosids</taxon>
        <taxon>malvids</taxon>
        <taxon>Brassicales</taxon>
        <taxon>Brassicaceae</taxon>
        <taxon>Camelineae</taxon>
        <taxon>Arabidopsis</taxon>
    </lineage>
</organism>
<dbReference type="NCBIfam" id="NF034126">
    <property type="entry name" value="PRK09521.1"/>
    <property type="match status" value="1"/>
</dbReference>
<evidence type="ECO:0000256" key="1">
    <source>
        <dbReference type="ARBA" id="ARBA00004604"/>
    </source>
</evidence>
<evidence type="ECO:0000256" key="5">
    <source>
        <dbReference type="SAM" id="MobiDB-lite"/>
    </source>
</evidence>
<dbReference type="InterPro" id="IPR001841">
    <property type="entry name" value="Znf_RING"/>
</dbReference>
<dbReference type="PROSITE" id="PS50126">
    <property type="entry name" value="S1"/>
    <property type="match status" value="1"/>
</dbReference>
<comment type="subcellular location">
    <subcellularLocation>
        <location evidence="1">Nucleus</location>
        <location evidence="1">Nucleolus</location>
    </subcellularLocation>
</comment>
<feature type="region of interest" description="Disordered" evidence="5">
    <location>
        <begin position="391"/>
        <end position="433"/>
    </location>
</feature>